<reference evidence="5" key="1">
    <citation type="submission" date="2016-10" db="EMBL/GenBank/DDBJ databases">
        <authorList>
            <person name="Varghese N."/>
            <person name="Submissions S."/>
        </authorList>
    </citation>
    <scope>NUCLEOTIDE SEQUENCE [LARGE SCALE GENOMIC DNA]</scope>
    <source>
        <strain evidence="5">CGMCC 4.3568</strain>
    </source>
</reference>
<evidence type="ECO:0000313" key="5">
    <source>
        <dbReference type="Proteomes" id="UP000243799"/>
    </source>
</evidence>
<dbReference type="STRING" id="490629.SAMN05216266_103243"/>
<dbReference type="EMBL" id="FOKG01000003">
    <property type="protein sequence ID" value="SFB00803.1"/>
    <property type="molecule type" value="Genomic_DNA"/>
</dbReference>
<gene>
    <name evidence="4" type="ORF">SAMN05216266_103243</name>
</gene>
<keyword evidence="5" id="KW-1185">Reference proteome</keyword>
<dbReference type="AlphaFoldDB" id="A0A1I0XLF8"/>
<dbReference type="InterPro" id="IPR051052">
    <property type="entry name" value="Diverse_substrate_MTase"/>
</dbReference>
<sequence length="274" mass="29874">MVEGAFRADTELMGLGFGGEISDFYQRYRRGYPDAVPDAIVRKFGLNRDDLALDLGCGTGQLTLPLAERVGHVLGIDPEPDMLHRARSAAIERGVGNVGWLLGSDTDLPALGQLLGRPIGAVTIGQALHWMDHDALFRTLGTWLRAGGGVAVVSNGTPLWLQDAPWSQALRSVLEDWLDTTLTHTCGTDESSRQRYTESLVASGYAVTGTSVEYAGELDLDEIIGGVYSAMSVEQLPAPEQRTVFADKVRAELERHRPYVEHVRVTTLFGRVPE</sequence>
<feature type="domain" description="Methyltransferase" evidence="3">
    <location>
        <begin position="53"/>
        <end position="148"/>
    </location>
</feature>
<keyword evidence="1 4" id="KW-0489">Methyltransferase</keyword>
<dbReference type="GO" id="GO:0032259">
    <property type="term" value="P:methylation"/>
    <property type="evidence" value="ECO:0007669"/>
    <property type="project" value="UniProtKB-KW"/>
</dbReference>
<evidence type="ECO:0000313" key="4">
    <source>
        <dbReference type="EMBL" id="SFB00803.1"/>
    </source>
</evidence>
<dbReference type="PANTHER" id="PTHR44942">
    <property type="entry name" value="METHYLTRANSF_11 DOMAIN-CONTAINING PROTEIN"/>
    <property type="match status" value="1"/>
</dbReference>
<evidence type="ECO:0000256" key="2">
    <source>
        <dbReference type="ARBA" id="ARBA00022679"/>
    </source>
</evidence>
<dbReference type="InterPro" id="IPR029063">
    <property type="entry name" value="SAM-dependent_MTases_sf"/>
</dbReference>
<evidence type="ECO:0000256" key="1">
    <source>
        <dbReference type="ARBA" id="ARBA00022603"/>
    </source>
</evidence>
<protein>
    <submittedName>
        <fullName evidence="4">Methyltransferase domain-containing protein</fullName>
    </submittedName>
</protein>
<dbReference type="PANTHER" id="PTHR44942:SF4">
    <property type="entry name" value="METHYLTRANSFERASE TYPE 11 DOMAIN-CONTAINING PROTEIN"/>
    <property type="match status" value="1"/>
</dbReference>
<dbReference type="Pfam" id="PF13649">
    <property type="entry name" value="Methyltransf_25"/>
    <property type="match status" value="1"/>
</dbReference>
<name>A0A1I0XLF8_9PSEU</name>
<dbReference type="Proteomes" id="UP000243799">
    <property type="component" value="Unassembled WGS sequence"/>
</dbReference>
<dbReference type="SUPFAM" id="SSF53335">
    <property type="entry name" value="S-adenosyl-L-methionine-dependent methyltransferases"/>
    <property type="match status" value="1"/>
</dbReference>
<dbReference type="CDD" id="cd02440">
    <property type="entry name" value="AdoMet_MTases"/>
    <property type="match status" value="1"/>
</dbReference>
<accession>A0A1I0XLF8</accession>
<dbReference type="InterPro" id="IPR041698">
    <property type="entry name" value="Methyltransf_25"/>
</dbReference>
<keyword evidence="2 4" id="KW-0808">Transferase</keyword>
<evidence type="ECO:0000259" key="3">
    <source>
        <dbReference type="Pfam" id="PF13649"/>
    </source>
</evidence>
<proteinExistence type="predicted"/>
<dbReference type="GO" id="GO:0008168">
    <property type="term" value="F:methyltransferase activity"/>
    <property type="evidence" value="ECO:0007669"/>
    <property type="project" value="UniProtKB-KW"/>
</dbReference>
<organism evidence="4 5">
    <name type="scientific">Amycolatopsis marina</name>
    <dbReference type="NCBI Taxonomy" id="490629"/>
    <lineage>
        <taxon>Bacteria</taxon>
        <taxon>Bacillati</taxon>
        <taxon>Actinomycetota</taxon>
        <taxon>Actinomycetes</taxon>
        <taxon>Pseudonocardiales</taxon>
        <taxon>Pseudonocardiaceae</taxon>
        <taxon>Amycolatopsis</taxon>
    </lineage>
</organism>
<dbReference type="Gene3D" id="3.40.50.150">
    <property type="entry name" value="Vaccinia Virus protein VP39"/>
    <property type="match status" value="1"/>
</dbReference>